<dbReference type="PANTHER" id="PTHR12694">
    <property type="entry name" value="TRANSCRIPTION INITIATION FACTOR IIA SUBUNIT 1"/>
    <property type="match status" value="1"/>
</dbReference>
<reference evidence="6" key="1">
    <citation type="journal article" date="2013" name="PLoS Genet.">
        <title>The genome of Spraguea lophii and the basis of host-microsporidian interactions.</title>
        <authorList>
            <person name="Campbell S.E."/>
            <person name="Williams T.A."/>
            <person name="Yousuf A."/>
            <person name="Soanes D.M."/>
            <person name="Paszkiewicz K.H."/>
            <person name="Williams B.A.P."/>
        </authorList>
    </citation>
    <scope>NUCLEOTIDE SEQUENCE [LARGE SCALE GENOMIC DNA]</scope>
    <source>
        <strain evidence="6">42_110</strain>
    </source>
</reference>
<proteinExistence type="inferred from homology"/>
<keyword evidence="6" id="KW-1185">Reference proteome</keyword>
<comment type="subcellular location">
    <subcellularLocation>
        <location evidence="1">Nucleus</location>
    </subcellularLocation>
</comment>
<dbReference type="InterPro" id="IPR004855">
    <property type="entry name" value="TFIIA_asu/bsu"/>
</dbReference>
<dbReference type="Pfam" id="PF03153">
    <property type="entry name" value="TFIIA"/>
    <property type="match status" value="1"/>
</dbReference>
<dbReference type="GO" id="GO:0006367">
    <property type="term" value="P:transcription initiation at RNA polymerase II promoter"/>
    <property type="evidence" value="ECO:0007669"/>
    <property type="project" value="InterPro"/>
</dbReference>
<dbReference type="VEuPathDB" id="MicrosporidiaDB:SLOPH_2181"/>
<dbReference type="HOGENOM" id="CLU_030027_2_1_1"/>
<dbReference type="STRING" id="1358809.S7W4U3"/>
<keyword evidence="4" id="KW-0539">Nucleus</keyword>
<dbReference type="Gene3D" id="2.30.18.10">
    <property type="entry name" value="Transcription factor IIA (TFIIA), beta-barrel domain"/>
    <property type="match status" value="1"/>
</dbReference>
<dbReference type="SUPFAM" id="SSF50784">
    <property type="entry name" value="Transcription factor IIA (TFIIA), beta-barrel domain"/>
    <property type="match status" value="1"/>
</dbReference>
<comment type="similarity">
    <text evidence="2">Belongs to the TFIIA subunit 1 family.</text>
</comment>
<dbReference type="OMA" id="TWIAKIC"/>
<dbReference type="SUPFAM" id="SSF47396">
    <property type="entry name" value="Transcription factor IIA (TFIIA), alpha-helical domain"/>
    <property type="match status" value="1"/>
</dbReference>
<dbReference type="GO" id="GO:0005672">
    <property type="term" value="C:transcription factor TFIIA complex"/>
    <property type="evidence" value="ECO:0007669"/>
    <property type="project" value="InterPro"/>
</dbReference>
<comment type="caution">
    <text evidence="5">The sequence shown here is derived from an EMBL/GenBank/DDBJ whole genome shotgun (WGS) entry which is preliminary data.</text>
</comment>
<evidence type="ECO:0000256" key="3">
    <source>
        <dbReference type="ARBA" id="ARBA00023163"/>
    </source>
</evidence>
<evidence type="ECO:0000256" key="1">
    <source>
        <dbReference type="ARBA" id="ARBA00004123"/>
    </source>
</evidence>
<evidence type="ECO:0000256" key="4">
    <source>
        <dbReference type="ARBA" id="ARBA00023242"/>
    </source>
</evidence>
<gene>
    <name evidence="5" type="ORF">SLOPH_2181</name>
</gene>
<sequence length="149" mass="17387">MNYEMSRIYRDIIDEVCRSLESDATELYFDSNTIADLKKTWTQKLKGYIEKGMVEDNTPKFYGHIPLKGFMTRGNAGAHNVNSPNKNLPECEDSSEEQELENMYNNNMICLYEKVSKTKNKWRCTFKHGFINLGNRDYAFNSAIGELEW</sequence>
<accession>S7W4U3</accession>
<organism evidence="5 6">
    <name type="scientific">Spraguea lophii (strain 42_110)</name>
    <name type="common">Microsporidian parasite</name>
    <dbReference type="NCBI Taxonomy" id="1358809"/>
    <lineage>
        <taxon>Eukaryota</taxon>
        <taxon>Fungi</taxon>
        <taxon>Fungi incertae sedis</taxon>
        <taxon>Microsporidia</taxon>
        <taxon>Spragueidae</taxon>
        <taxon>Spraguea</taxon>
    </lineage>
</organism>
<dbReference type="AlphaFoldDB" id="S7W4U3"/>
<dbReference type="Gene3D" id="1.10.287.100">
    <property type="match status" value="1"/>
</dbReference>
<dbReference type="EMBL" id="ATCN01001303">
    <property type="protein sequence ID" value="EPR77751.1"/>
    <property type="molecule type" value="Genomic_DNA"/>
</dbReference>
<evidence type="ECO:0000256" key="2">
    <source>
        <dbReference type="ARBA" id="ARBA00010059"/>
    </source>
</evidence>
<dbReference type="PANTHER" id="PTHR12694:SF8">
    <property type="entry name" value="TRANSCRIPTION INITIATION FACTOR IIA SUBUNIT 1"/>
    <property type="match status" value="1"/>
</dbReference>
<dbReference type="InParanoid" id="S7W4U3"/>
<name>S7W4U3_SPRLO</name>
<keyword evidence="3" id="KW-0804">Transcription</keyword>
<evidence type="ECO:0000313" key="6">
    <source>
        <dbReference type="Proteomes" id="UP000014978"/>
    </source>
</evidence>
<evidence type="ECO:0000313" key="5">
    <source>
        <dbReference type="EMBL" id="EPR77751.1"/>
    </source>
</evidence>
<dbReference type="Proteomes" id="UP000014978">
    <property type="component" value="Unassembled WGS sequence"/>
</dbReference>
<dbReference type="OrthoDB" id="6275927at2759"/>
<dbReference type="InterPro" id="IPR009088">
    <property type="entry name" value="TFIIA_b-brl"/>
</dbReference>
<protein>
    <submittedName>
        <fullName evidence="5">Transcription factor TFIIA complex subunit Toa1</fullName>
    </submittedName>
</protein>
<dbReference type="CDD" id="cd07976">
    <property type="entry name" value="TFIIA_alpha_beta_like"/>
    <property type="match status" value="1"/>
</dbReference>